<gene>
    <name evidence="1" type="primary">WBGene00282147</name>
</gene>
<name>A0A2A6B7A1_PRIPA</name>
<dbReference type="Proteomes" id="UP000005239">
    <property type="component" value="Unassembled WGS sequence"/>
</dbReference>
<dbReference type="EnsemblMetazoa" id="PPA43778.1">
    <property type="protein sequence ID" value="PPA43778.1"/>
    <property type="gene ID" value="WBGene00282147"/>
</dbReference>
<keyword evidence="2" id="KW-1185">Reference proteome</keyword>
<evidence type="ECO:0000313" key="2">
    <source>
        <dbReference type="Proteomes" id="UP000005239"/>
    </source>
</evidence>
<protein>
    <submittedName>
        <fullName evidence="1">Uncharacterized protein</fullName>
    </submittedName>
</protein>
<accession>A0A8R1UZ18</accession>
<accession>A0A2A6B7A1</accession>
<organism evidence="1 2">
    <name type="scientific">Pristionchus pacificus</name>
    <name type="common">Parasitic nematode worm</name>
    <dbReference type="NCBI Taxonomy" id="54126"/>
    <lineage>
        <taxon>Eukaryota</taxon>
        <taxon>Metazoa</taxon>
        <taxon>Ecdysozoa</taxon>
        <taxon>Nematoda</taxon>
        <taxon>Chromadorea</taxon>
        <taxon>Rhabditida</taxon>
        <taxon>Rhabditina</taxon>
        <taxon>Diplogasteromorpha</taxon>
        <taxon>Diplogasteroidea</taxon>
        <taxon>Neodiplogasteridae</taxon>
        <taxon>Pristionchus</taxon>
    </lineage>
</organism>
<reference evidence="2" key="1">
    <citation type="journal article" date="2008" name="Nat. Genet.">
        <title>The Pristionchus pacificus genome provides a unique perspective on nematode lifestyle and parasitism.</title>
        <authorList>
            <person name="Dieterich C."/>
            <person name="Clifton S.W."/>
            <person name="Schuster L.N."/>
            <person name="Chinwalla A."/>
            <person name="Delehaunty K."/>
            <person name="Dinkelacker I."/>
            <person name="Fulton L."/>
            <person name="Fulton R."/>
            <person name="Godfrey J."/>
            <person name="Minx P."/>
            <person name="Mitreva M."/>
            <person name="Roeseler W."/>
            <person name="Tian H."/>
            <person name="Witte H."/>
            <person name="Yang S.P."/>
            <person name="Wilson R.K."/>
            <person name="Sommer R.J."/>
        </authorList>
    </citation>
    <scope>NUCLEOTIDE SEQUENCE [LARGE SCALE GENOMIC DNA]</scope>
    <source>
        <strain evidence="2">PS312</strain>
    </source>
</reference>
<evidence type="ECO:0000313" key="1">
    <source>
        <dbReference type="EnsemblMetazoa" id="PPA43778.1"/>
    </source>
</evidence>
<proteinExistence type="predicted"/>
<sequence length="78" mass="8833">MHNYKTKCTRSEIFAFKVGAPGNMAARPLFATYSDKNEVIQTQITLPVFRGPIRPDVMSFIHDQYLNAQTENAEIIGE</sequence>
<dbReference type="AlphaFoldDB" id="A0A2A6B7A1"/>
<reference evidence="1" key="2">
    <citation type="submission" date="2022-06" db="UniProtKB">
        <authorList>
            <consortium name="EnsemblMetazoa"/>
        </authorList>
    </citation>
    <scope>IDENTIFICATION</scope>
    <source>
        <strain evidence="1">PS312</strain>
    </source>
</reference>